<feature type="transmembrane region" description="Helical" evidence="2">
    <location>
        <begin position="405"/>
        <end position="427"/>
    </location>
</feature>
<dbReference type="Pfam" id="PF07690">
    <property type="entry name" value="MFS_1"/>
    <property type="match status" value="1"/>
</dbReference>
<evidence type="ECO:0000256" key="1">
    <source>
        <dbReference type="ARBA" id="ARBA00004141"/>
    </source>
</evidence>
<organism evidence="4 5">
    <name type="scientific">Crassostrea virginica</name>
    <name type="common">Eastern oyster</name>
    <dbReference type="NCBI Taxonomy" id="6565"/>
    <lineage>
        <taxon>Eukaryota</taxon>
        <taxon>Metazoa</taxon>
        <taxon>Spiralia</taxon>
        <taxon>Lophotrochozoa</taxon>
        <taxon>Mollusca</taxon>
        <taxon>Bivalvia</taxon>
        <taxon>Autobranchia</taxon>
        <taxon>Pteriomorphia</taxon>
        <taxon>Ostreida</taxon>
        <taxon>Ostreoidea</taxon>
        <taxon>Ostreidae</taxon>
        <taxon>Crassostrea</taxon>
    </lineage>
</organism>
<evidence type="ECO:0000313" key="5">
    <source>
        <dbReference type="RefSeq" id="XP_022343756.1"/>
    </source>
</evidence>
<feature type="transmembrane region" description="Helical" evidence="2">
    <location>
        <begin position="439"/>
        <end position="461"/>
    </location>
</feature>
<dbReference type="GO" id="GO:0016020">
    <property type="term" value="C:membrane"/>
    <property type="evidence" value="ECO:0007669"/>
    <property type="project" value="UniProtKB-SubCell"/>
</dbReference>
<dbReference type="Proteomes" id="UP000694844">
    <property type="component" value="Chromosome 1"/>
</dbReference>
<gene>
    <name evidence="5" type="primary">LOC111136892</name>
</gene>
<dbReference type="GeneID" id="111136892"/>
<feature type="transmembrane region" description="Helical" evidence="2">
    <location>
        <begin position="467"/>
        <end position="489"/>
    </location>
</feature>
<feature type="transmembrane region" description="Helical" evidence="2">
    <location>
        <begin position="313"/>
        <end position="335"/>
    </location>
</feature>
<accession>A0A8B8EUW2</accession>
<evidence type="ECO:0000256" key="2">
    <source>
        <dbReference type="SAM" id="Phobius"/>
    </source>
</evidence>
<feature type="transmembrane region" description="Helical" evidence="2">
    <location>
        <begin position="85"/>
        <end position="102"/>
    </location>
</feature>
<evidence type="ECO:0000259" key="3">
    <source>
        <dbReference type="PROSITE" id="PS50850"/>
    </source>
</evidence>
<dbReference type="RefSeq" id="XP_022343756.1">
    <property type="nucleotide sequence ID" value="XM_022488048.1"/>
</dbReference>
<dbReference type="Gene3D" id="1.20.1250.20">
    <property type="entry name" value="MFS general substrate transporter like domains"/>
    <property type="match status" value="2"/>
</dbReference>
<keyword evidence="2" id="KW-0472">Membrane</keyword>
<dbReference type="InterPro" id="IPR050327">
    <property type="entry name" value="Proton-linked_MCT"/>
</dbReference>
<dbReference type="GO" id="GO:0008028">
    <property type="term" value="F:monocarboxylic acid transmembrane transporter activity"/>
    <property type="evidence" value="ECO:0007669"/>
    <property type="project" value="TreeGrafter"/>
</dbReference>
<evidence type="ECO:0000313" key="4">
    <source>
        <dbReference type="Proteomes" id="UP000694844"/>
    </source>
</evidence>
<comment type="subcellular location">
    <subcellularLocation>
        <location evidence="1">Membrane</location>
        <topology evidence="1">Multi-pass membrane protein</topology>
    </subcellularLocation>
</comment>
<dbReference type="OrthoDB" id="6509908at2759"/>
<feature type="transmembrane region" description="Helical" evidence="2">
    <location>
        <begin position="108"/>
        <end position="130"/>
    </location>
</feature>
<keyword evidence="2" id="KW-0812">Transmembrane</keyword>
<dbReference type="PANTHER" id="PTHR11360">
    <property type="entry name" value="MONOCARBOXYLATE TRANSPORTER"/>
    <property type="match status" value="1"/>
</dbReference>
<feature type="domain" description="Major facilitator superfamily (MFS) profile" evidence="3">
    <location>
        <begin position="313"/>
        <end position="499"/>
    </location>
</feature>
<reference evidence="4" key="1">
    <citation type="submission" date="2024-06" db="UniProtKB">
        <authorList>
            <consortium name="RefSeq"/>
        </authorList>
    </citation>
    <scope>NUCLEOTIDE SEQUENCE [LARGE SCALE GENOMIC DNA]</scope>
</reference>
<keyword evidence="4" id="KW-1185">Reference proteome</keyword>
<dbReference type="AlphaFoldDB" id="A0A8B8EUW2"/>
<dbReference type="PROSITE" id="PS50850">
    <property type="entry name" value="MFS"/>
    <property type="match status" value="1"/>
</dbReference>
<dbReference type="PANTHER" id="PTHR11360:SF284">
    <property type="entry name" value="EG:103B4.3 PROTEIN-RELATED"/>
    <property type="match status" value="1"/>
</dbReference>
<reference evidence="5" key="2">
    <citation type="submission" date="2025-08" db="UniProtKB">
        <authorList>
            <consortium name="RefSeq"/>
        </authorList>
    </citation>
    <scope>IDENTIFICATION</scope>
    <source>
        <tissue evidence="5">Whole sample</tissue>
    </source>
</reference>
<feature type="transmembrane region" description="Helical" evidence="2">
    <location>
        <begin position="347"/>
        <end position="367"/>
    </location>
</feature>
<feature type="transmembrane region" description="Helical" evidence="2">
    <location>
        <begin position="168"/>
        <end position="192"/>
    </location>
</feature>
<dbReference type="SUPFAM" id="SSF103473">
    <property type="entry name" value="MFS general substrate transporter"/>
    <property type="match status" value="1"/>
</dbReference>
<dbReference type="InterPro" id="IPR020846">
    <property type="entry name" value="MFS_dom"/>
</dbReference>
<dbReference type="KEGG" id="cvn:111136892"/>
<name>A0A8B8EUW2_CRAVI</name>
<feature type="transmembrane region" description="Helical" evidence="2">
    <location>
        <begin position="14"/>
        <end position="42"/>
    </location>
</feature>
<protein>
    <submittedName>
        <fullName evidence="5">Monocarboxylate transporter 14-like isoform X1</fullName>
    </submittedName>
</protein>
<sequence>MSRPLANALPVDGAWAWVVLLGTFGNMALVVGTLKCFGVLLVELSHRYRAPASLLVSSQSLCGWLHLGLAPFANYLSTRFGHRRVVFAGGILAMVGLVSSSFVRHIEWFFVTYGLITGTGLGLILGPTMVFPGIYFNKKLRLALGLNAAGSGLGSFVLPNLMRLLLDTYGLSGCLLVMGGIMLHTCLFALLLRPPSFWRCSLHITKDSEDKTEIREEKEGLLSHQRGPDKANTGITHIPEMALPRTRSLPSLAAIRLTENVCSKSENNILFSIINSSSDLMLSSHTNRSESQKHNESSLKESLVNIAMLKNPVFILLSVGSFLGIFGHHLIFNFVPPLAEEFGFTDSQGALCVSIVGLADFFGRGGNGMIGNLCFREMRNLYIISVVLFSCFTVVITFMRTFVVFIFICGLLGLSTGGYIGAQLAMVAEELGRDNLSTAWGYIAFVSSFSILINPVISGAIRDYTGSWTNSFTMAAVCGFVSASILVSIPRIRRCMSKK</sequence>
<feature type="transmembrane region" description="Helical" evidence="2">
    <location>
        <begin position="379"/>
        <end position="399"/>
    </location>
</feature>
<keyword evidence="2" id="KW-1133">Transmembrane helix</keyword>
<dbReference type="InterPro" id="IPR036259">
    <property type="entry name" value="MFS_trans_sf"/>
</dbReference>
<proteinExistence type="predicted"/>
<feature type="transmembrane region" description="Helical" evidence="2">
    <location>
        <begin position="142"/>
        <end position="162"/>
    </location>
</feature>
<dbReference type="InterPro" id="IPR011701">
    <property type="entry name" value="MFS"/>
</dbReference>